<dbReference type="AlphaFoldDB" id="A0A2N3I9Q7"/>
<accession>A0A2N3I9Q7</accession>
<sequence>MFQRILSLVLSVGLLTACGKKNKNEVSTNPNDFVRFKVNGVLVETSAWNASYGKIVGNMFTCNITSNMHQNEKTININVNATQAGEYDLLLTGATNSPNKAYGIYYPKYSNTFDTYSFKNGKFTITEIDTVQKVYAGKFYGTVVNNSGVELQITDGEFRSTNLKRF</sequence>
<dbReference type="RefSeq" id="WP_101359467.1">
    <property type="nucleotide sequence ID" value="NZ_NKXO01000039.1"/>
</dbReference>
<organism evidence="1 2">
    <name type="scientific">Raineya orbicola</name>
    <dbReference type="NCBI Taxonomy" id="2016530"/>
    <lineage>
        <taxon>Bacteria</taxon>
        <taxon>Pseudomonadati</taxon>
        <taxon>Bacteroidota</taxon>
        <taxon>Cytophagia</taxon>
        <taxon>Cytophagales</taxon>
        <taxon>Raineyaceae</taxon>
        <taxon>Raineya</taxon>
    </lineage>
</organism>
<evidence type="ECO:0000313" key="1">
    <source>
        <dbReference type="EMBL" id="PKQ67039.1"/>
    </source>
</evidence>
<reference evidence="1 2" key="1">
    <citation type="submission" date="2017-06" db="EMBL/GenBank/DDBJ databases">
        <title>Raineya orbicola gen. nov., sp. nov. a slightly thermophilic bacterium of the phylum Bacteroidetes and the description of Raineyaceae fam. nov.</title>
        <authorList>
            <person name="Albuquerque L."/>
            <person name="Polonia A.R.M."/>
            <person name="Barroso C."/>
            <person name="Froufe H.J.C."/>
            <person name="Lage O."/>
            <person name="Lobo-Da-Cunha A."/>
            <person name="Egas C."/>
            <person name="Da Costa M.S."/>
        </authorList>
    </citation>
    <scope>NUCLEOTIDE SEQUENCE [LARGE SCALE GENOMIC DNA]</scope>
    <source>
        <strain evidence="1 2">SPSPC-11</strain>
    </source>
</reference>
<proteinExistence type="predicted"/>
<comment type="caution">
    <text evidence="1">The sequence shown here is derived from an EMBL/GenBank/DDBJ whole genome shotgun (WGS) entry which is preliminary data.</text>
</comment>
<evidence type="ECO:0000313" key="2">
    <source>
        <dbReference type="Proteomes" id="UP000233387"/>
    </source>
</evidence>
<dbReference type="EMBL" id="NKXO01000039">
    <property type="protein sequence ID" value="PKQ67039.1"/>
    <property type="molecule type" value="Genomic_DNA"/>
</dbReference>
<evidence type="ECO:0008006" key="3">
    <source>
        <dbReference type="Google" id="ProtNLM"/>
    </source>
</evidence>
<dbReference type="Proteomes" id="UP000233387">
    <property type="component" value="Unassembled WGS sequence"/>
</dbReference>
<name>A0A2N3I9Q7_9BACT</name>
<dbReference type="OrthoDB" id="9846252at2"/>
<gene>
    <name evidence="1" type="ORF">Rain11_2202</name>
</gene>
<keyword evidence="2" id="KW-1185">Reference proteome</keyword>
<dbReference type="PROSITE" id="PS51257">
    <property type="entry name" value="PROKAR_LIPOPROTEIN"/>
    <property type="match status" value="1"/>
</dbReference>
<protein>
    <recommendedName>
        <fullName evidence="3">Lipoprotein</fullName>
    </recommendedName>
</protein>